<dbReference type="CDD" id="cd11334">
    <property type="entry name" value="AmyAc_TreS"/>
    <property type="match status" value="1"/>
</dbReference>
<organism evidence="2 3">
    <name type="scientific">Paracoccus thiocyanatus</name>
    <dbReference type="NCBI Taxonomy" id="34006"/>
    <lineage>
        <taxon>Bacteria</taxon>
        <taxon>Pseudomonadati</taxon>
        <taxon>Pseudomonadota</taxon>
        <taxon>Alphaproteobacteria</taxon>
        <taxon>Rhodobacterales</taxon>
        <taxon>Paracoccaceae</taxon>
        <taxon>Paracoccus</taxon>
    </lineage>
</organism>
<dbReference type="PANTHER" id="PTHR10357:SF219">
    <property type="entry name" value="MALTOSE ALPHA-D-GLUCOSYLTRANSFERASE"/>
    <property type="match status" value="1"/>
</dbReference>
<reference evidence="2 3" key="1">
    <citation type="submission" date="2017-01" db="EMBL/GenBank/DDBJ databases">
        <authorList>
            <person name="Varghese N."/>
            <person name="Submissions S."/>
        </authorList>
    </citation>
    <scope>NUCLEOTIDE SEQUENCE [LARGE SCALE GENOMIC DNA]</scope>
    <source>
        <strain evidence="2 3">ATCC 700171</strain>
    </source>
</reference>
<dbReference type="InterPro" id="IPR017853">
    <property type="entry name" value="GH"/>
</dbReference>
<protein>
    <submittedName>
        <fullName evidence="2">Maltose alpha-D-glucosyltransferase/ alpha-amylase</fullName>
    </submittedName>
</protein>
<evidence type="ECO:0000259" key="1">
    <source>
        <dbReference type="SMART" id="SM00642"/>
    </source>
</evidence>
<sequence length="541" mass="60638">MQDQWWKHAVIYGVDVERFCDSDKDGVGDFAGLCAKLPYLSSLGFNCVWLLPFYPSTDRDNGYDITDYYRVAAKCGRLSEFQEFVHRAGEQGIRVVLDLVAQHTSSGHPWFQAARQGSHSAYRDYYVWSDQPPKPAPGQGTMFPGQEDSVWTFDDTARAYYYHRFYHFQPTLNHRNPRVLDELKRVANFWLSFGIAGFRVDAASHLVEDPLDPAGKGDAAHTVLRELYAHITRQKPDAMVLGEVDEDEGKLASFFDGEQLNMMFNFFLNNYLMLALATESALPIREALSRLPPAPENGQWANFLRNLDEADLERLDQQQRDRVLDLFAPQDKMRIYGRGIRRRLAPMLGGAARLKMAYSLLFALPGAPVVCYGDEIGMGEDLGADGRNSVRAPMQWTAGRNGGFSAAPKARLVQPMIDQGPFGLAQVNVAAQDGKPGSLLEHLRRLTVLRHQHLQVGQRDCHILECGPDTVLALGWRTPEQDILALHNLSGKPARAEVPLNGLGTDEAPQALLGQGTDAPRDGRLSVALEAHDFRWLCWMR</sequence>
<dbReference type="Gene3D" id="3.90.400.10">
    <property type="entry name" value="Oligo-1,6-glucosidase, Domain 2"/>
    <property type="match status" value="1"/>
</dbReference>
<name>A0A1N6UGU6_9RHOB</name>
<dbReference type="InterPro" id="IPR045857">
    <property type="entry name" value="O16G_dom_2"/>
</dbReference>
<evidence type="ECO:0000313" key="2">
    <source>
        <dbReference type="EMBL" id="SIQ64908.1"/>
    </source>
</evidence>
<dbReference type="PANTHER" id="PTHR10357">
    <property type="entry name" value="ALPHA-AMYLASE FAMILY MEMBER"/>
    <property type="match status" value="1"/>
</dbReference>
<feature type="domain" description="Glycosyl hydrolase family 13 catalytic" evidence="1">
    <location>
        <begin position="13"/>
        <end position="411"/>
    </location>
</feature>
<dbReference type="AlphaFoldDB" id="A0A1N6UGU6"/>
<dbReference type="GO" id="GO:0005975">
    <property type="term" value="P:carbohydrate metabolic process"/>
    <property type="evidence" value="ECO:0007669"/>
    <property type="project" value="InterPro"/>
</dbReference>
<dbReference type="Gene3D" id="3.20.20.80">
    <property type="entry name" value="Glycosidases"/>
    <property type="match status" value="1"/>
</dbReference>
<accession>A0A1N6UGU6</accession>
<dbReference type="EMBL" id="FTMK01000011">
    <property type="protein sequence ID" value="SIQ64908.1"/>
    <property type="molecule type" value="Genomic_DNA"/>
</dbReference>
<gene>
    <name evidence="2" type="ORF">SAMN05421641_11147</name>
</gene>
<dbReference type="SUPFAM" id="SSF51445">
    <property type="entry name" value="(Trans)glycosidases"/>
    <property type="match status" value="1"/>
</dbReference>
<dbReference type="Gene3D" id="2.60.40.1180">
    <property type="entry name" value="Golgi alpha-mannosidase II"/>
    <property type="match status" value="1"/>
</dbReference>
<dbReference type="Pfam" id="PF00128">
    <property type="entry name" value="Alpha-amylase"/>
    <property type="match status" value="1"/>
</dbReference>
<dbReference type="SMART" id="SM00642">
    <property type="entry name" value="Aamy"/>
    <property type="match status" value="1"/>
</dbReference>
<keyword evidence="2" id="KW-0808">Transferase</keyword>
<dbReference type="Proteomes" id="UP000323956">
    <property type="component" value="Unassembled WGS sequence"/>
</dbReference>
<proteinExistence type="predicted"/>
<dbReference type="OrthoDB" id="9805159at2"/>
<dbReference type="GO" id="GO:0016740">
    <property type="term" value="F:transferase activity"/>
    <property type="evidence" value="ECO:0007669"/>
    <property type="project" value="UniProtKB-KW"/>
</dbReference>
<dbReference type="InterPro" id="IPR013780">
    <property type="entry name" value="Glyco_hydro_b"/>
</dbReference>
<dbReference type="RefSeq" id="WP_149765706.1">
    <property type="nucleotide sequence ID" value="NZ_FTMK01000011.1"/>
</dbReference>
<evidence type="ECO:0000313" key="3">
    <source>
        <dbReference type="Proteomes" id="UP000323956"/>
    </source>
</evidence>
<dbReference type="InterPro" id="IPR006047">
    <property type="entry name" value="GH13_cat_dom"/>
</dbReference>